<comment type="subcellular location">
    <subcellularLocation>
        <location evidence="3">Secreted</location>
    </subcellularLocation>
    <subcellularLocation>
        <location evidence="3">Bacterial flagellum</location>
    </subcellularLocation>
</comment>
<reference evidence="6 7" key="1">
    <citation type="submission" date="2016-10" db="EMBL/GenBank/DDBJ databases">
        <authorList>
            <person name="de Groot N.N."/>
        </authorList>
    </citation>
    <scope>NUCLEOTIDE SEQUENCE [LARGE SCALE GENOMIC DNA]</scope>
    <source>
        <strain evidence="6 7">ATCC 43154</strain>
    </source>
</reference>
<dbReference type="GO" id="GO:0005198">
    <property type="term" value="F:structural molecule activity"/>
    <property type="evidence" value="ECO:0007669"/>
    <property type="project" value="UniProtKB-UniRule"/>
</dbReference>
<comment type="similarity">
    <text evidence="1 3">Belongs to the bacterial flagellin family.</text>
</comment>
<evidence type="ECO:0000256" key="3">
    <source>
        <dbReference type="RuleBase" id="RU362073"/>
    </source>
</evidence>
<protein>
    <recommendedName>
        <fullName evidence="3">Flagellin</fullName>
    </recommendedName>
</protein>
<organism evidence="6 7">
    <name type="scientific">Rugamonas rubra</name>
    <dbReference type="NCBI Taxonomy" id="758825"/>
    <lineage>
        <taxon>Bacteria</taxon>
        <taxon>Pseudomonadati</taxon>
        <taxon>Pseudomonadota</taxon>
        <taxon>Betaproteobacteria</taxon>
        <taxon>Burkholderiales</taxon>
        <taxon>Oxalobacteraceae</taxon>
        <taxon>Telluria group</taxon>
        <taxon>Rugamonas</taxon>
    </lineage>
</organism>
<dbReference type="SUPFAM" id="SSF64518">
    <property type="entry name" value="Phase 1 flagellin"/>
    <property type="match status" value="1"/>
</dbReference>
<dbReference type="Gene3D" id="2.30.220.10">
    <property type="entry name" value="f41 fragment of flagellin, C-terminal domain"/>
    <property type="match status" value="1"/>
</dbReference>
<feature type="domain" description="Flagellin N-terminal" evidence="4">
    <location>
        <begin position="3"/>
        <end position="139"/>
    </location>
</feature>
<dbReference type="PANTHER" id="PTHR42792:SF2">
    <property type="entry name" value="FLAGELLIN"/>
    <property type="match status" value="1"/>
</dbReference>
<dbReference type="Pfam" id="PF00669">
    <property type="entry name" value="Flagellin_N"/>
    <property type="match status" value="1"/>
</dbReference>
<dbReference type="EMBL" id="FOTW01000017">
    <property type="protein sequence ID" value="SFM30256.1"/>
    <property type="molecule type" value="Genomic_DNA"/>
</dbReference>
<keyword evidence="3" id="KW-0964">Secreted</keyword>
<feature type="domain" description="Flagellin C-terminal" evidence="5">
    <location>
        <begin position="392"/>
        <end position="477"/>
    </location>
</feature>
<dbReference type="InterPro" id="IPR001029">
    <property type="entry name" value="Flagellin_N"/>
</dbReference>
<evidence type="ECO:0000256" key="2">
    <source>
        <dbReference type="ARBA" id="ARBA00023143"/>
    </source>
</evidence>
<dbReference type="InterPro" id="IPR001492">
    <property type="entry name" value="Flagellin"/>
</dbReference>
<keyword evidence="6" id="KW-0282">Flagellum</keyword>
<dbReference type="Pfam" id="PF00700">
    <property type="entry name" value="Flagellin_C"/>
    <property type="match status" value="1"/>
</dbReference>
<name>A0A1I4PRQ3_9BURK</name>
<dbReference type="PANTHER" id="PTHR42792">
    <property type="entry name" value="FLAGELLIN"/>
    <property type="match status" value="1"/>
</dbReference>
<evidence type="ECO:0000313" key="6">
    <source>
        <dbReference type="EMBL" id="SFM30256.1"/>
    </source>
</evidence>
<sequence length="478" mass="47456">MQINSNLPSLNAQRHYRRSGDELSVSLQRLSSGLRINSARDDAAGLAIGERFSTGIRGSNRAAQNINDGISLAQVAEGALGQIVDNFQRIRELAVQAANGSNNALDRKSIQAEVDALVAANYQINDTTSFNQARLIDGSLNTQLQVGANVGDVVALTVGAALQQRHSGHGMADLPLLQVNLSGAVAGALSAGALTLNGVAVGASVAGAASGQSAASAYAVANAVNAANVPGVGASASTSVAGLAGGAGAIGNATISVNGVALGAINGANANALALSAANAINGAGAGVTAGVNGSTLTLTAADGRNIDLAGANWGLLGLPTGTTRGSVNILDTADLKQHSLTVGGSNPALAGLAPGSTSATPNGATVHIEATTSSGEPPIDLSSFAGATAALDYIDAKLDEIGTIRSGLGALQNRLDAAHAAALDRVVNLSAARSRIVDTDYASEMAQLTRAQILRQAGASMLAQANLLPNQALQLLR</sequence>
<keyword evidence="2 3" id="KW-0975">Bacterial flagellum</keyword>
<keyword evidence="6" id="KW-0966">Cell projection</keyword>
<dbReference type="AlphaFoldDB" id="A0A1I4PRQ3"/>
<accession>A0A1I4PRQ3</accession>
<dbReference type="RefSeq" id="WP_093389033.1">
    <property type="nucleotide sequence ID" value="NZ_FOTW01000017.1"/>
</dbReference>
<proteinExistence type="inferred from homology"/>
<evidence type="ECO:0000313" key="7">
    <source>
        <dbReference type="Proteomes" id="UP000199470"/>
    </source>
</evidence>
<evidence type="ECO:0000259" key="4">
    <source>
        <dbReference type="Pfam" id="PF00669"/>
    </source>
</evidence>
<dbReference type="OrthoDB" id="9796789at2"/>
<dbReference type="GO" id="GO:0005576">
    <property type="term" value="C:extracellular region"/>
    <property type="evidence" value="ECO:0007669"/>
    <property type="project" value="UniProtKB-SubCell"/>
</dbReference>
<dbReference type="Gene3D" id="2.170.280.10">
    <property type="entry name" value="f41 fragment of flagellin, middle domain"/>
    <property type="match status" value="1"/>
</dbReference>
<dbReference type="InterPro" id="IPR042187">
    <property type="entry name" value="Flagellin_C_sub2"/>
</dbReference>
<keyword evidence="6" id="KW-0969">Cilium</keyword>
<dbReference type="STRING" id="758825.SAMN02982985_03547"/>
<dbReference type="Gene3D" id="6.10.10.10">
    <property type="entry name" value="Flagellar export chaperone, C-terminal domain"/>
    <property type="match status" value="1"/>
</dbReference>
<keyword evidence="7" id="KW-1185">Reference proteome</keyword>
<dbReference type="GO" id="GO:0009288">
    <property type="term" value="C:bacterial-type flagellum"/>
    <property type="evidence" value="ECO:0007669"/>
    <property type="project" value="UniProtKB-SubCell"/>
</dbReference>
<evidence type="ECO:0000259" key="5">
    <source>
        <dbReference type="Pfam" id="PF00700"/>
    </source>
</evidence>
<gene>
    <name evidence="6" type="ORF">SAMN02982985_03547</name>
</gene>
<dbReference type="Gene3D" id="1.20.1330.10">
    <property type="entry name" value="f41 fragment of flagellin, N-terminal domain"/>
    <property type="match status" value="1"/>
</dbReference>
<comment type="function">
    <text evidence="3">Flagellin is the subunit protein which polymerizes to form the filaments of bacterial flagella.</text>
</comment>
<dbReference type="PRINTS" id="PR00207">
    <property type="entry name" value="FLAGELLIN"/>
</dbReference>
<evidence type="ECO:0000256" key="1">
    <source>
        <dbReference type="ARBA" id="ARBA00005709"/>
    </source>
</evidence>
<dbReference type="InterPro" id="IPR046358">
    <property type="entry name" value="Flagellin_C"/>
</dbReference>
<dbReference type="Proteomes" id="UP000199470">
    <property type="component" value="Unassembled WGS sequence"/>
</dbReference>